<dbReference type="EMBL" id="CP092014">
    <property type="protein sequence ID" value="WFN96043.1"/>
    <property type="molecule type" value="Genomic_DNA"/>
</dbReference>
<name>A0ABY8GF15_EDWIC</name>
<dbReference type="Proteomes" id="UP001222680">
    <property type="component" value="Chromosome"/>
</dbReference>
<dbReference type="RefSeq" id="WP_015870974.1">
    <property type="nucleotide sequence ID" value="NZ_AP028097.1"/>
</dbReference>
<proteinExistence type="predicted"/>
<protein>
    <submittedName>
        <fullName evidence="1">Universal stress protein</fullName>
    </submittedName>
</protein>
<keyword evidence="2" id="KW-1185">Reference proteome</keyword>
<organism evidence="1 2">
    <name type="scientific">Edwardsiella ictaluri</name>
    <dbReference type="NCBI Taxonomy" id="67780"/>
    <lineage>
        <taxon>Bacteria</taxon>
        <taxon>Pseudomonadati</taxon>
        <taxon>Pseudomonadota</taxon>
        <taxon>Gammaproteobacteria</taxon>
        <taxon>Enterobacterales</taxon>
        <taxon>Hafniaceae</taxon>
        <taxon>Edwardsiella</taxon>
    </lineage>
</organism>
<evidence type="ECO:0000313" key="2">
    <source>
        <dbReference type="Proteomes" id="UP001222680"/>
    </source>
</evidence>
<reference evidence="1 2" key="1">
    <citation type="submission" date="2022-02" db="EMBL/GenBank/DDBJ databases">
        <title>Phenotypic, genotypic and serological characterization of Edwardsiella ictaluri from catfish and ornamental fish species.</title>
        <authorList>
            <person name="Rose D."/>
            <person name="Tekedar H.C."/>
            <person name="Waldbieser G.C."/>
            <person name="Aarattuthodi S."/>
            <person name="Griffin M.J."/>
        </authorList>
    </citation>
    <scope>NUCLEOTIDE SEQUENCE [LARGE SCALE GENOMIC DNA]</scope>
    <source>
        <strain evidence="1 2">13 TAL-140 K3</strain>
    </source>
</reference>
<accession>A0ABY8GF15</accession>
<evidence type="ECO:0000313" key="1">
    <source>
        <dbReference type="EMBL" id="WFN96043.1"/>
    </source>
</evidence>
<gene>
    <name evidence="1" type="ORF">MAY91_14670</name>
</gene>
<dbReference type="GeneID" id="69538611"/>
<sequence length="85" mass="9466">MSTLLDLPDDSVLSNEHTHFENEVSRVIGETVSDLIHHDGDIIFGDLIRALARSARAEDSQQRRALLLCAIDRLLGDQPTQSLRS</sequence>